<organism evidence="2 3">
    <name type="scientific">Acanthoscelides obtectus</name>
    <name type="common">Bean weevil</name>
    <name type="synonym">Bruchus obtectus</name>
    <dbReference type="NCBI Taxonomy" id="200917"/>
    <lineage>
        <taxon>Eukaryota</taxon>
        <taxon>Metazoa</taxon>
        <taxon>Ecdysozoa</taxon>
        <taxon>Arthropoda</taxon>
        <taxon>Hexapoda</taxon>
        <taxon>Insecta</taxon>
        <taxon>Pterygota</taxon>
        <taxon>Neoptera</taxon>
        <taxon>Endopterygota</taxon>
        <taxon>Coleoptera</taxon>
        <taxon>Polyphaga</taxon>
        <taxon>Cucujiformia</taxon>
        <taxon>Chrysomeloidea</taxon>
        <taxon>Chrysomelidae</taxon>
        <taxon>Bruchinae</taxon>
        <taxon>Bruchini</taxon>
        <taxon>Acanthoscelides</taxon>
    </lineage>
</organism>
<sequence>MTKRQDISSRRSRDEKLRDKEQEQLLKAPQTGIDDYSSYQKLTCFQNYSDFLTVFSSWQFPYGCHKIVQDKVTLFKLEYKPAPIITHSVIVDKGLNVNTYMYSQELLLNSGNIKTQFLLSNIHHMDDVLHVISENADATMPTIF</sequence>
<protein>
    <submittedName>
        <fullName evidence="2">Uncharacterized protein</fullName>
    </submittedName>
</protein>
<name>A0A9P0L4W7_ACAOB</name>
<reference evidence="2" key="1">
    <citation type="submission" date="2022-03" db="EMBL/GenBank/DDBJ databases">
        <authorList>
            <person name="Sayadi A."/>
        </authorList>
    </citation>
    <scope>NUCLEOTIDE SEQUENCE</scope>
</reference>
<proteinExistence type="predicted"/>
<keyword evidence="3" id="KW-1185">Reference proteome</keyword>
<comment type="caution">
    <text evidence="2">The sequence shown here is derived from an EMBL/GenBank/DDBJ whole genome shotgun (WGS) entry which is preliminary data.</text>
</comment>
<dbReference type="EMBL" id="CAKOFQ010007099">
    <property type="protein sequence ID" value="CAH1990864.1"/>
    <property type="molecule type" value="Genomic_DNA"/>
</dbReference>
<gene>
    <name evidence="2" type="ORF">ACAOBT_LOCUS19922</name>
</gene>
<dbReference type="Proteomes" id="UP001152888">
    <property type="component" value="Unassembled WGS sequence"/>
</dbReference>
<dbReference type="OrthoDB" id="6798394at2759"/>
<evidence type="ECO:0000313" key="3">
    <source>
        <dbReference type="Proteomes" id="UP001152888"/>
    </source>
</evidence>
<evidence type="ECO:0000256" key="1">
    <source>
        <dbReference type="SAM" id="MobiDB-lite"/>
    </source>
</evidence>
<feature type="region of interest" description="Disordered" evidence="1">
    <location>
        <begin position="1"/>
        <end position="21"/>
    </location>
</feature>
<dbReference type="AlphaFoldDB" id="A0A9P0L4W7"/>
<accession>A0A9P0L4W7</accession>
<evidence type="ECO:0000313" key="2">
    <source>
        <dbReference type="EMBL" id="CAH1990864.1"/>
    </source>
</evidence>